<evidence type="ECO:0000313" key="4">
    <source>
        <dbReference type="Proteomes" id="UP000006241"/>
    </source>
</evidence>
<dbReference type="InterPro" id="IPR026875">
    <property type="entry name" value="PHydrolase_assoc_dom"/>
</dbReference>
<dbReference type="InterPro" id="IPR006674">
    <property type="entry name" value="HD_domain"/>
</dbReference>
<dbReference type="NCBIfam" id="TIGR01353">
    <property type="entry name" value="dGTP_triPase"/>
    <property type="match status" value="1"/>
</dbReference>
<dbReference type="GO" id="GO:0006203">
    <property type="term" value="P:dGTP catabolic process"/>
    <property type="evidence" value="ECO:0007669"/>
    <property type="project" value="TreeGrafter"/>
</dbReference>
<dbReference type="Gene3D" id="1.10.3210.10">
    <property type="entry name" value="Hypothetical protein af1432"/>
    <property type="match status" value="1"/>
</dbReference>
<dbReference type="SMART" id="SM00471">
    <property type="entry name" value="HDc"/>
    <property type="match status" value="1"/>
</dbReference>
<dbReference type="EMBL" id="ACHB01000069">
    <property type="protein sequence ID" value="EEI91546.1"/>
    <property type="molecule type" value="Genomic_DNA"/>
</dbReference>
<name>C2FZV0_SPHSI</name>
<dbReference type="AlphaFoldDB" id="C2FZV0"/>
<evidence type="ECO:0000313" key="3">
    <source>
        <dbReference type="EMBL" id="EEI91546.1"/>
    </source>
</evidence>
<dbReference type="Pfam" id="PF01966">
    <property type="entry name" value="HD"/>
    <property type="match status" value="1"/>
</dbReference>
<dbReference type="InterPro" id="IPR006261">
    <property type="entry name" value="dGTPase"/>
</dbReference>
<dbReference type="Gene3D" id="1.10.3410.10">
    <property type="entry name" value="putative deoxyguanosinetriphosphate triphosphohydrolase like domain"/>
    <property type="match status" value="1"/>
</dbReference>
<keyword evidence="1 3" id="KW-0378">Hydrolase</keyword>
<protein>
    <submittedName>
        <fullName evidence="3">Putative dGTPase</fullName>
        <ecNumber evidence="3">3.1.5.1</ecNumber>
    </submittedName>
</protein>
<evidence type="ECO:0000259" key="2">
    <source>
        <dbReference type="SMART" id="SM00471"/>
    </source>
</evidence>
<evidence type="ECO:0000256" key="1">
    <source>
        <dbReference type="ARBA" id="ARBA00022801"/>
    </source>
</evidence>
<proteinExistence type="predicted"/>
<dbReference type="InterPro" id="IPR027432">
    <property type="entry name" value="dGTP_triphosphohydrolase_C"/>
</dbReference>
<dbReference type="Pfam" id="PF13286">
    <property type="entry name" value="HD_assoc"/>
    <property type="match status" value="1"/>
</dbReference>
<dbReference type="NCBIfam" id="NF002205">
    <property type="entry name" value="PRK01096.1"/>
    <property type="match status" value="1"/>
</dbReference>
<reference evidence="3 4" key="1">
    <citation type="submission" date="2009-01" db="EMBL/GenBank/DDBJ databases">
        <authorList>
            <person name="Qin X."/>
            <person name="Bachman B."/>
            <person name="Battles P."/>
            <person name="Bell A."/>
            <person name="Bess C."/>
            <person name="Bickham C."/>
            <person name="Chaboub L."/>
            <person name="Chen D."/>
            <person name="Coyle M."/>
            <person name="Deiros D.R."/>
            <person name="Dinh H."/>
            <person name="Forbes L."/>
            <person name="Fowler G."/>
            <person name="Francisco L."/>
            <person name="Fu Q."/>
            <person name="Gubbala S."/>
            <person name="Hale W."/>
            <person name="Han Y."/>
            <person name="Hemphill L."/>
            <person name="Highlander S.K."/>
            <person name="Hirani K."/>
            <person name="Hogues M."/>
            <person name="Jackson L."/>
            <person name="Jakkamsetti A."/>
            <person name="Javaid M."/>
            <person name="Jiang H."/>
            <person name="Korchina V."/>
            <person name="Kovar C."/>
            <person name="Lara F."/>
            <person name="Lee S."/>
            <person name="Mata R."/>
            <person name="Mathew T."/>
            <person name="Moen C."/>
            <person name="Morales K."/>
            <person name="Munidasa M."/>
            <person name="Nazareth L."/>
            <person name="Ngo R."/>
            <person name="Nguyen L."/>
            <person name="Okwuonu G."/>
            <person name="Ongeri F."/>
            <person name="Patil S."/>
            <person name="Petrosino J."/>
            <person name="Pham C."/>
            <person name="Pham P."/>
            <person name="Pu L.-L."/>
            <person name="Puazo M."/>
            <person name="Raj R."/>
            <person name="Reid J."/>
            <person name="Rouhana J."/>
            <person name="Saada N."/>
            <person name="Shang Y."/>
            <person name="Simmons D."/>
            <person name="Thornton R."/>
            <person name="Warren J."/>
            <person name="Weissenberger G."/>
            <person name="Zhang J."/>
            <person name="Zhang L."/>
            <person name="Zhou C."/>
            <person name="Zhu D."/>
            <person name="Muzny D."/>
            <person name="Worley K."/>
            <person name="Gibbs R."/>
        </authorList>
    </citation>
    <scope>NUCLEOTIDE SEQUENCE [LARGE SCALE GENOMIC DNA]</scope>
    <source>
        <strain evidence="3 4">ATCC 33300</strain>
    </source>
</reference>
<dbReference type="Gene3D" id="1.10.3550.10">
    <property type="entry name" value="eoxyguanosinetriphosphate triphosphohydrolase domain-like"/>
    <property type="match status" value="1"/>
</dbReference>
<organism evidence="3 4">
    <name type="scientific">Sphingobacterium spiritivorum ATCC 33300</name>
    <dbReference type="NCBI Taxonomy" id="525372"/>
    <lineage>
        <taxon>Bacteria</taxon>
        <taxon>Pseudomonadati</taxon>
        <taxon>Bacteroidota</taxon>
        <taxon>Sphingobacteriia</taxon>
        <taxon>Sphingobacteriales</taxon>
        <taxon>Sphingobacteriaceae</taxon>
        <taxon>Sphingobacterium</taxon>
    </lineage>
</organism>
<dbReference type="InterPro" id="IPR050135">
    <property type="entry name" value="dGTPase-like"/>
</dbReference>
<dbReference type="InterPro" id="IPR023293">
    <property type="entry name" value="dGTP_triP_hydro_central_sf"/>
</dbReference>
<dbReference type="PANTHER" id="PTHR11373">
    <property type="entry name" value="DEOXYNUCLEOSIDE TRIPHOSPHATE TRIPHOSPHOHYDROLASE"/>
    <property type="match status" value="1"/>
</dbReference>
<dbReference type="InterPro" id="IPR003607">
    <property type="entry name" value="HD/PDEase_dom"/>
</dbReference>
<dbReference type="RefSeq" id="WP_003008299.1">
    <property type="nucleotide sequence ID" value="NZ_GG668632.1"/>
</dbReference>
<dbReference type="PANTHER" id="PTHR11373:SF32">
    <property type="entry name" value="DEOXYGUANOSINETRIPHOSPHATE TRIPHOSPHOHYDROLASE"/>
    <property type="match status" value="1"/>
</dbReference>
<accession>C2FZV0</accession>
<dbReference type="HOGENOM" id="CLU_028163_2_0_10"/>
<sequence>MSENMQMNWKQLLSAKRWGYEDRVNKDHLEARSEFQRDYDRLIFSSPFRRLQNKTQVFPLPGAVFVHNRLTHSLEVASVGRSLGRLFYAKMKETNPDVDEDYPFLQEVGNIVSAACLSHDLGNPAFGHSGESAISTYFTEGEGRKFQEQVSAEEWADLTHFEGNANALRILTHPFNGKDDKGFALTYTSLASIVKYPCAAIDGHVKKNHHRKKYGFFTAERESFAKIATELGLLQDPTNPKGYLRHPLVYLVEAADDICYNIIDLEDAHHLKILSYKEVEELLLPLCGGENLRNRLDSLNDTASRVALLRAKAINTLIHGCVDVFFKEQDKFLAGTFPMALMDALEDDVVQQMKKISKISVAQIYNAPTVVQIEVAGYKVMNALLAEFVPAYLKKNKNGYDQKLVALVPNQFYTTQDDAYSKIRSILDYVSGMTDVYAIDLYRKIKGITIPSID</sequence>
<dbReference type="EC" id="3.1.5.1" evidence="3"/>
<dbReference type="CDD" id="cd00077">
    <property type="entry name" value="HDc"/>
    <property type="match status" value="1"/>
</dbReference>
<dbReference type="Proteomes" id="UP000006241">
    <property type="component" value="Unassembled WGS sequence"/>
</dbReference>
<feature type="domain" description="HD/PDEase" evidence="2">
    <location>
        <begin position="65"/>
        <end position="270"/>
    </location>
</feature>
<comment type="caution">
    <text evidence="3">The sequence shown here is derived from an EMBL/GenBank/DDBJ whole genome shotgun (WGS) entry which is preliminary data.</text>
</comment>
<dbReference type="SUPFAM" id="SSF109604">
    <property type="entry name" value="HD-domain/PDEase-like"/>
    <property type="match status" value="1"/>
</dbReference>
<gene>
    <name evidence="3" type="ORF">HMPREF0765_2856</name>
</gene>
<dbReference type="GO" id="GO:0008832">
    <property type="term" value="F:dGTPase activity"/>
    <property type="evidence" value="ECO:0007669"/>
    <property type="project" value="UniProtKB-EC"/>
</dbReference>